<evidence type="ECO:0000313" key="3">
    <source>
        <dbReference type="Proteomes" id="UP001443914"/>
    </source>
</evidence>
<keyword evidence="3" id="KW-1185">Reference proteome</keyword>
<sequence length="151" mass="15367">MTGSAPPFGIEESACGVGFRTSPVITGGETAETRTSSVITGGETAETGTSSVITSGATSETGTSPTITIGEETIGVGEDESAKLGFGLTLPRAFATSSFTMADEKGTEDPSPTTLAWDHPRREGAGNCCLRGRPNLTTLSFGSIHFICAGQ</sequence>
<gene>
    <name evidence="2" type="ORF">RND81_02G211900</name>
</gene>
<name>A0AAW1MN34_SAPOF</name>
<proteinExistence type="predicted"/>
<accession>A0AAW1MN34</accession>
<protein>
    <submittedName>
        <fullName evidence="2">Uncharacterized protein</fullName>
    </submittedName>
</protein>
<reference evidence="2" key="1">
    <citation type="submission" date="2024-03" db="EMBL/GenBank/DDBJ databases">
        <title>WGS assembly of Saponaria officinalis var. Norfolk2.</title>
        <authorList>
            <person name="Jenkins J."/>
            <person name="Shu S."/>
            <person name="Grimwood J."/>
            <person name="Barry K."/>
            <person name="Goodstein D."/>
            <person name="Schmutz J."/>
            <person name="Leebens-Mack J."/>
            <person name="Osbourn A."/>
        </authorList>
    </citation>
    <scope>NUCLEOTIDE SEQUENCE [LARGE SCALE GENOMIC DNA]</scope>
    <source>
        <strain evidence="2">JIC</strain>
    </source>
</reference>
<evidence type="ECO:0000256" key="1">
    <source>
        <dbReference type="SAM" id="MobiDB-lite"/>
    </source>
</evidence>
<dbReference type="EMBL" id="JBDFQZ010000002">
    <property type="protein sequence ID" value="KAK9750664.1"/>
    <property type="molecule type" value="Genomic_DNA"/>
</dbReference>
<evidence type="ECO:0000313" key="2">
    <source>
        <dbReference type="EMBL" id="KAK9750664.1"/>
    </source>
</evidence>
<feature type="compositionally biased region" description="Low complexity" evidence="1">
    <location>
        <begin position="40"/>
        <end position="49"/>
    </location>
</feature>
<dbReference type="Proteomes" id="UP001443914">
    <property type="component" value="Unassembled WGS sequence"/>
</dbReference>
<feature type="compositionally biased region" description="Polar residues" evidence="1">
    <location>
        <begin position="50"/>
        <end position="67"/>
    </location>
</feature>
<comment type="caution">
    <text evidence="2">The sequence shown here is derived from an EMBL/GenBank/DDBJ whole genome shotgun (WGS) entry which is preliminary data.</text>
</comment>
<feature type="region of interest" description="Disordered" evidence="1">
    <location>
        <begin position="19"/>
        <end position="67"/>
    </location>
</feature>
<dbReference type="AlphaFoldDB" id="A0AAW1MN34"/>
<organism evidence="2 3">
    <name type="scientific">Saponaria officinalis</name>
    <name type="common">Common soapwort</name>
    <name type="synonym">Lychnis saponaria</name>
    <dbReference type="NCBI Taxonomy" id="3572"/>
    <lineage>
        <taxon>Eukaryota</taxon>
        <taxon>Viridiplantae</taxon>
        <taxon>Streptophyta</taxon>
        <taxon>Embryophyta</taxon>
        <taxon>Tracheophyta</taxon>
        <taxon>Spermatophyta</taxon>
        <taxon>Magnoliopsida</taxon>
        <taxon>eudicotyledons</taxon>
        <taxon>Gunneridae</taxon>
        <taxon>Pentapetalae</taxon>
        <taxon>Caryophyllales</taxon>
        <taxon>Caryophyllaceae</taxon>
        <taxon>Caryophylleae</taxon>
        <taxon>Saponaria</taxon>
    </lineage>
</organism>